<name>A0A7Y9XU62_9SPHN</name>
<protein>
    <recommendedName>
        <fullName evidence="3">DNA-directed DNA polymerase family A palm domain-containing protein</fullName>
    </recommendedName>
</protein>
<gene>
    <name evidence="1" type="ORF">FHS75_000933</name>
</gene>
<sequence length="168" mass="19260">MEQDDPYEVHGIPREIVKRWVNMTLDNGKRHRGWRKEVREEFLTKHGIDLSKQYPITKTGDAILERLPILQEDGSSVAVGWGERQFIESEVLMESMEVLAYDHDVPSLPIHDSLIVPREAEALARETMIESFKARLGGLSVILCARPYRWNGKDHRYGNRQGFTGSAS</sequence>
<evidence type="ECO:0008006" key="3">
    <source>
        <dbReference type="Google" id="ProtNLM"/>
    </source>
</evidence>
<reference evidence="1 2" key="1">
    <citation type="submission" date="2020-07" db="EMBL/GenBank/DDBJ databases">
        <title>Genomic Encyclopedia of Type Strains, Phase IV (KMG-IV): sequencing the most valuable type-strain genomes for metagenomic binning, comparative biology and taxonomic classification.</title>
        <authorList>
            <person name="Goeker M."/>
        </authorList>
    </citation>
    <scope>NUCLEOTIDE SEQUENCE [LARGE SCALE GENOMIC DNA]</scope>
    <source>
        <strain evidence="1 2">DSM 29043</strain>
    </source>
</reference>
<accession>A0A7Y9XU62</accession>
<dbReference type="AlphaFoldDB" id="A0A7Y9XU62"/>
<evidence type="ECO:0000313" key="1">
    <source>
        <dbReference type="EMBL" id="NYH94614.1"/>
    </source>
</evidence>
<dbReference type="Proteomes" id="UP000522081">
    <property type="component" value="Unassembled WGS sequence"/>
</dbReference>
<organism evidence="1 2">
    <name type="scientific">Novosphingobium marinum</name>
    <dbReference type="NCBI Taxonomy" id="1514948"/>
    <lineage>
        <taxon>Bacteria</taxon>
        <taxon>Pseudomonadati</taxon>
        <taxon>Pseudomonadota</taxon>
        <taxon>Alphaproteobacteria</taxon>
        <taxon>Sphingomonadales</taxon>
        <taxon>Sphingomonadaceae</taxon>
        <taxon>Novosphingobium</taxon>
    </lineage>
</organism>
<dbReference type="RefSeq" id="WP_218845145.1">
    <property type="nucleotide sequence ID" value="NZ_JACBZF010000002.1"/>
</dbReference>
<comment type="caution">
    <text evidence="1">The sequence shown here is derived from an EMBL/GenBank/DDBJ whole genome shotgun (WGS) entry which is preliminary data.</text>
</comment>
<feature type="non-terminal residue" evidence="1">
    <location>
        <position position="168"/>
    </location>
</feature>
<dbReference type="EMBL" id="JACBZF010000002">
    <property type="protein sequence ID" value="NYH94614.1"/>
    <property type="molecule type" value="Genomic_DNA"/>
</dbReference>
<evidence type="ECO:0000313" key="2">
    <source>
        <dbReference type="Proteomes" id="UP000522081"/>
    </source>
</evidence>
<proteinExistence type="predicted"/>
<keyword evidence="2" id="KW-1185">Reference proteome</keyword>